<keyword evidence="3" id="KW-1185">Reference proteome</keyword>
<sequence>MRIHFHNPKLSNVIKDFTSKCNTCQRHKAVGRGHGHTAPKEAPLIPWQQVTVDLIGPWTLMVAGQEIEFRALTIIDLVTNLVKIVRIKDKTCANVTLRFENAWLARYPRPATVIHDQGTKFTGFDLQNHLNLHGIEPRSISAKNPQANAVSKRMHQTIGNSLRVLMPNN</sequence>
<feature type="domain" description="Integrase catalytic" evidence="1">
    <location>
        <begin position="42"/>
        <end position="169"/>
    </location>
</feature>
<organism evidence="2 3">
    <name type="scientific">Cylindrotheca closterium</name>
    <dbReference type="NCBI Taxonomy" id="2856"/>
    <lineage>
        <taxon>Eukaryota</taxon>
        <taxon>Sar</taxon>
        <taxon>Stramenopiles</taxon>
        <taxon>Ochrophyta</taxon>
        <taxon>Bacillariophyta</taxon>
        <taxon>Bacillariophyceae</taxon>
        <taxon>Bacillariophycidae</taxon>
        <taxon>Bacillariales</taxon>
        <taxon>Bacillariaceae</taxon>
        <taxon>Cylindrotheca</taxon>
    </lineage>
</organism>
<comment type="caution">
    <text evidence="2">The sequence shown here is derived from an EMBL/GenBank/DDBJ whole genome shotgun (WGS) entry which is preliminary data.</text>
</comment>
<dbReference type="PROSITE" id="PS50994">
    <property type="entry name" value="INTEGRASE"/>
    <property type="match status" value="1"/>
</dbReference>
<dbReference type="InterPro" id="IPR036397">
    <property type="entry name" value="RNaseH_sf"/>
</dbReference>
<dbReference type="AlphaFoldDB" id="A0AAD2G7Q2"/>
<name>A0AAD2G7Q2_9STRA</name>
<gene>
    <name evidence="2" type="ORF">CYCCA115_LOCUS20763</name>
</gene>
<dbReference type="Proteomes" id="UP001295423">
    <property type="component" value="Unassembled WGS sequence"/>
</dbReference>
<evidence type="ECO:0000259" key="1">
    <source>
        <dbReference type="PROSITE" id="PS50994"/>
    </source>
</evidence>
<reference evidence="2" key="1">
    <citation type="submission" date="2023-08" db="EMBL/GenBank/DDBJ databases">
        <authorList>
            <person name="Audoor S."/>
            <person name="Bilcke G."/>
        </authorList>
    </citation>
    <scope>NUCLEOTIDE SEQUENCE</scope>
</reference>
<dbReference type="GO" id="GO:0003676">
    <property type="term" value="F:nucleic acid binding"/>
    <property type="evidence" value="ECO:0007669"/>
    <property type="project" value="InterPro"/>
</dbReference>
<dbReference type="InterPro" id="IPR012337">
    <property type="entry name" value="RNaseH-like_sf"/>
</dbReference>
<accession>A0AAD2G7Q2</accession>
<dbReference type="PANTHER" id="PTHR37984">
    <property type="entry name" value="PROTEIN CBG26694"/>
    <property type="match status" value="1"/>
</dbReference>
<dbReference type="EMBL" id="CAKOGP040002200">
    <property type="protein sequence ID" value="CAJ1964714.1"/>
    <property type="molecule type" value="Genomic_DNA"/>
</dbReference>
<dbReference type="Gene3D" id="3.30.420.10">
    <property type="entry name" value="Ribonuclease H-like superfamily/Ribonuclease H"/>
    <property type="match status" value="1"/>
</dbReference>
<dbReference type="InterPro" id="IPR001584">
    <property type="entry name" value="Integrase_cat-core"/>
</dbReference>
<dbReference type="SUPFAM" id="SSF53098">
    <property type="entry name" value="Ribonuclease H-like"/>
    <property type="match status" value="1"/>
</dbReference>
<protein>
    <recommendedName>
        <fullName evidence="1">Integrase catalytic domain-containing protein</fullName>
    </recommendedName>
</protein>
<evidence type="ECO:0000313" key="3">
    <source>
        <dbReference type="Proteomes" id="UP001295423"/>
    </source>
</evidence>
<evidence type="ECO:0000313" key="2">
    <source>
        <dbReference type="EMBL" id="CAJ1964714.1"/>
    </source>
</evidence>
<dbReference type="PANTHER" id="PTHR37984:SF5">
    <property type="entry name" value="PROTEIN NYNRIN-LIKE"/>
    <property type="match status" value="1"/>
</dbReference>
<proteinExistence type="predicted"/>
<dbReference type="GO" id="GO:0015074">
    <property type="term" value="P:DNA integration"/>
    <property type="evidence" value="ECO:0007669"/>
    <property type="project" value="InterPro"/>
</dbReference>
<dbReference type="InterPro" id="IPR050951">
    <property type="entry name" value="Retrovirus_Pol_polyprotein"/>
</dbReference>